<dbReference type="OrthoDB" id="7360122at2"/>
<keyword evidence="3" id="KW-1185">Reference proteome</keyword>
<dbReference type="Gene3D" id="1.10.287.500">
    <property type="entry name" value="Helix hairpin bin"/>
    <property type="match status" value="1"/>
</dbReference>
<keyword evidence="1" id="KW-1133">Transmembrane helix</keyword>
<keyword evidence="1" id="KW-0812">Transmembrane</keyword>
<reference evidence="2 3" key="1">
    <citation type="journal article" date="2012" name="J. Bacteriol.">
        <title>Draft Genome Sequence of the Purple Photosynthetic Bacterium Phaeospirillum molischianum DSM120, a Particularly Versatile Bacterium.</title>
        <authorList>
            <person name="Duquesne K."/>
            <person name="Prima V."/>
            <person name="Ji B."/>
            <person name="Rouy Z."/>
            <person name="Medigue C."/>
            <person name="Talla E."/>
            <person name="Sturgis J.N."/>
        </authorList>
    </citation>
    <scope>NUCLEOTIDE SEQUENCE [LARGE SCALE GENOMIC DNA]</scope>
    <source>
        <strain evidence="3">DSM120</strain>
    </source>
</reference>
<gene>
    <name evidence="2" type="ORF">PHAMO_380022</name>
</gene>
<dbReference type="Proteomes" id="UP000004169">
    <property type="component" value="Unassembled WGS sequence"/>
</dbReference>
<evidence type="ECO:0000256" key="1">
    <source>
        <dbReference type="SAM" id="Phobius"/>
    </source>
</evidence>
<dbReference type="SUPFAM" id="SSF75708">
    <property type="entry name" value="Chemotaxis phosphatase CheZ"/>
    <property type="match status" value="1"/>
</dbReference>
<feature type="transmembrane region" description="Helical" evidence="1">
    <location>
        <begin position="39"/>
        <end position="60"/>
    </location>
</feature>
<protein>
    <recommendedName>
        <fullName evidence="4">Methyl-accepting chemotaxis protein</fullName>
    </recommendedName>
</protein>
<evidence type="ECO:0000313" key="3">
    <source>
        <dbReference type="Proteomes" id="UP000004169"/>
    </source>
</evidence>
<name>H8FVG6_MAGML</name>
<proteinExistence type="predicted"/>
<comment type="caution">
    <text evidence="2">The sequence shown here is derived from an EMBL/GenBank/DDBJ whole genome shotgun (WGS) entry which is preliminary data.</text>
</comment>
<dbReference type="AlphaFoldDB" id="H8FVG6"/>
<sequence>MTMFHPIKFCWNHPRATALAAAALVSGLGVWLHGILPPIAGWGLAMAEIGLGIGLARLLWPQTELVARLNQSEKTAQRIAAELAHYQTFTDILRRQGEMVTAITESAAITLIDGLRNVDAGIDRIVADCSGNLNQNAEEIEELSRLMILLMGSIQFQDITRQQIEQMARMSVMVDQHIALAHAALADLSRQFDTTSLADKLDQVFADYVMAAQRDSHRAARGESTDREGIGATVELF</sequence>
<evidence type="ECO:0000313" key="2">
    <source>
        <dbReference type="EMBL" id="CCG42354.1"/>
    </source>
</evidence>
<accession>H8FVG6</accession>
<dbReference type="RefSeq" id="WP_002730034.1">
    <property type="nucleotide sequence ID" value="NZ_CAHP01000032.1"/>
</dbReference>
<dbReference type="EMBL" id="CAHP01000032">
    <property type="protein sequence ID" value="CCG42354.1"/>
    <property type="molecule type" value="Genomic_DNA"/>
</dbReference>
<dbReference type="STRING" id="1150626.PHAMO_380022"/>
<organism evidence="2 3">
    <name type="scientific">Magnetospirillum molischianum DSM 120</name>
    <dbReference type="NCBI Taxonomy" id="1150626"/>
    <lineage>
        <taxon>Bacteria</taxon>
        <taxon>Pseudomonadati</taxon>
        <taxon>Pseudomonadota</taxon>
        <taxon>Alphaproteobacteria</taxon>
        <taxon>Rhodospirillales</taxon>
        <taxon>Rhodospirillaceae</taxon>
        <taxon>Magnetospirillum</taxon>
    </lineage>
</organism>
<evidence type="ECO:0008006" key="4">
    <source>
        <dbReference type="Google" id="ProtNLM"/>
    </source>
</evidence>
<keyword evidence="1" id="KW-0472">Membrane</keyword>